<evidence type="ECO:0000313" key="1">
    <source>
        <dbReference type="EMBL" id="KAF2420568.1"/>
    </source>
</evidence>
<name>A0A9P4TSM0_9PEZI</name>
<reference evidence="1" key="1">
    <citation type="journal article" date="2020" name="Stud. Mycol.">
        <title>101 Dothideomycetes genomes: a test case for predicting lifestyles and emergence of pathogens.</title>
        <authorList>
            <person name="Haridas S."/>
            <person name="Albert R."/>
            <person name="Binder M."/>
            <person name="Bloem J."/>
            <person name="Labutti K."/>
            <person name="Salamov A."/>
            <person name="Andreopoulos B."/>
            <person name="Baker S."/>
            <person name="Barry K."/>
            <person name="Bills G."/>
            <person name="Bluhm B."/>
            <person name="Cannon C."/>
            <person name="Castanera R."/>
            <person name="Culley D."/>
            <person name="Daum C."/>
            <person name="Ezra D."/>
            <person name="Gonzalez J."/>
            <person name="Henrissat B."/>
            <person name="Kuo A."/>
            <person name="Liang C."/>
            <person name="Lipzen A."/>
            <person name="Lutzoni F."/>
            <person name="Magnuson J."/>
            <person name="Mondo S."/>
            <person name="Nolan M."/>
            <person name="Ohm R."/>
            <person name="Pangilinan J."/>
            <person name="Park H.-J."/>
            <person name="Ramirez L."/>
            <person name="Alfaro M."/>
            <person name="Sun H."/>
            <person name="Tritt A."/>
            <person name="Yoshinaga Y."/>
            <person name="Zwiers L.-H."/>
            <person name="Turgeon B."/>
            <person name="Goodwin S."/>
            <person name="Spatafora J."/>
            <person name="Crous P."/>
            <person name="Grigoriev I."/>
        </authorList>
    </citation>
    <scope>NUCLEOTIDE SEQUENCE</scope>
    <source>
        <strain evidence="1">CBS 130266</strain>
    </source>
</reference>
<organism evidence="1 2">
    <name type="scientific">Tothia fuscella</name>
    <dbReference type="NCBI Taxonomy" id="1048955"/>
    <lineage>
        <taxon>Eukaryota</taxon>
        <taxon>Fungi</taxon>
        <taxon>Dikarya</taxon>
        <taxon>Ascomycota</taxon>
        <taxon>Pezizomycotina</taxon>
        <taxon>Dothideomycetes</taxon>
        <taxon>Pleosporomycetidae</taxon>
        <taxon>Venturiales</taxon>
        <taxon>Cylindrosympodiaceae</taxon>
        <taxon>Tothia</taxon>
    </lineage>
</organism>
<protein>
    <submittedName>
        <fullName evidence="1">Uncharacterized protein</fullName>
    </submittedName>
</protein>
<sequence length="172" mass="19563">MKFFKIDCPPRTVHFRPSAHGAGCRPQGCSFCGPDSPQSTKCRQSFLSFRSNCILVWMLCSWSGMSCVYRHLFKTSDLVSCHHTQKKAIPYEIRNRSPDTSACLPLLELSSPEGTQIVTRAKNMRMVSTILQLATERTLMQDTFDSQFSFVVESLLRKDRAHTDYDSQKTPT</sequence>
<dbReference type="EMBL" id="MU007108">
    <property type="protein sequence ID" value="KAF2420568.1"/>
    <property type="molecule type" value="Genomic_DNA"/>
</dbReference>
<gene>
    <name evidence="1" type="ORF">EJ08DRAFT_25042</name>
</gene>
<evidence type="ECO:0000313" key="2">
    <source>
        <dbReference type="Proteomes" id="UP000800235"/>
    </source>
</evidence>
<dbReference type="AlphaFoldDB" id="A0A9P4TSM0"/>
<dbReference type="Proteomes" id="UP000800235">
    <property type="component" value="Unassembled WGS sequence"/>
</dbReference>
<accession>A0A9P4TSM0</accession>
<comment type="caution">
    <text evidence="1">The sequence shown here is derived from an EMBL/GenBank/DDBJ whole genome shotgun (WGS) entry which is preliminary data.</text>
</comment>
<proteinExistence type="predicted"/>
<keyword evidence="2" id="KW-1185">Reference proteome</keyword>